<dbReference type="Proteomes" id="UP000075880">
    <property type="component" value="Unassembled WGS sequence"/>
</dbReference>
<keyword evidence="5" id="KW-1185">Reference proteome</keyword>
<accession>A0AAG5DWR6</accession>
<reference evidence="4" key="1">
    <citation type="submission" date="2024-04" db="UniProtKB">
        <authorList>
            <consortium name="EnsemblMetazoa"/>
        </authorList>
    </citation>
    <scope>IDENTIFICATION</scope>
    <source>
        <strain evidence="4">EBRO</strain>
    </source>
</reference>
<dbReference type="Gene3D" id="3.40.50.300">
    <property type="entry name" value="P-loop containing nucleotide triphosphate hydrolases"/>
    <property type="match status" value="1"/>
</dbReference>
<evidence type="ECO:0000259" key="2">
    <source>
        <dbReference type="Pfam" id="PF05970"/>
    </source>
</evidence>
<dbReference type="GO" id="GO:0006281">
    <property type="term" value="P:DNA repair"/>
    <property type="evidence" value="ECO:0007669"/>
    <property type="project" value="UniProtKB-KW"/>
</dbReference>
<dbReference type="Pfam" id="PF14214">
    <property type="entry name" value="Helitron_like_N"/>
    <property type="match status" value="1"/>
</dbReference>
<evidence type="ECO:0000313" key="5">
    <source>
        <dbReference type="Proteomes" id="UP000075880"/>
    </source>
</evidence>
<feature type="domain" description="DNA helicase Pif1-like DEAD-box helicase" evidence="2">
    <location>
        <begin position="545"/>
        <end position="628"/>
    </location>
</feature>
<sequence>MHEYSQDAMAYVRNYGRPDLFVTFACNPKWPQITELLHPGQSASDRHDITARVFKQQLRCLMDFIVKQRIYGEVRCWMYSVEWQKRGLPHAHIILWMVEKITPDQVDNIICAEIPDPEVDPELYEVVRTNMVHGPCGPYNPTSVCMSNDKCTKRYPRSFLTETQTGNDGYPLYRRRPPHANGRTFITQIRGANIEVDNTWIVPYSPILSKTFKTHINVEYCSSVKSIKYVCKYVTKGSDMAVIGLERDEISKYQMGRYVNCNEALWRIFSFVHLVVHLENGQRVYFNPENAVQRAETPPATTLTSFFSTCASDPFARTLVYSEMPRYYTWNALSKKWLRRKRGQPVDGQPGVFSTNALGRIYTIHPKNDDCFYLRLLLVNVRGPTSFESLRTVNNIVCPTFREACQQLELLEHDNQWNQTMDDAIAASHATEVRTLFAMIISTCQPSNPRQLWDTYKNDIAEDILHRIRVATGNLELQMNDEIYNEALVLIEDLCLRMSGKLLKEIHMPEPNCQIRDVLNRELERERAYDIQALEQQVQRNVPLLNKQQMSAYERLMKAVDDGNGGLYFLDAPGGTGKTFLISLILAAIRSQNGIALALASTGIAATLLEGGRTAHSALKLPLNMQVNETPVC</sequence>
<dbReference type="GO" id="GO:0006310">
    <property type="term" value="P:DNA recombination"/>
    <property type="evidence" value="ECO:0007669"/>
    <property type="project" value="UniProtKB-KW"/>
</dbReference>
<keyword evidence="1" id="KW-0547">Nucleotide-binding</keyword>
<dbReference type="GO" id="GO:0016787">
    <property type="term" value="F:hydrolase activity"/>
    <property type="evidence" value="ECO:0007669"/>
    <property type="project" value="UniProtKB-KW"/>
</dbReference>
<comment type="catalytic activity">
    <reaction evidence="1">
        <text>ATP + H2O = ADP + phosphate + H(+)</text>
        <dbReference type="Rhea" id="RHEA:13065"/>
        <dbReference type="ChEBI" id="CHEBI:15377"/>
        <dbReference type="ChEBI" id="CHEBI:15378"/>
        <dbReference type="ChEBI" id="CHEBI:30616"/>
        <dbReference type="ChEBI" id="CHEBI:43474"/>
        <dbReference type="ChEBI" id="CHEBI:456216"/>
        <dbReference type="EC" id="5.6.2.3"/>
    </reaction>
</comment>
<feature type="domain" description="Helitron helicase-like" evidence="3">
    <location>
        <begin position="1"/>
        <end position="95"/>
    </location>
</feature>
<dbReference type="GO" id="GO:0005524">
    <property type="term" value="F:ATP binding"/>
    <property type="evidence" value="ECO:0007669"/>
    <property type="project" value="UniProtKB-KW"/>
</dbReference>
<dbReference type="EnsemblMetazoa" id="ENSAATROPT017295">
    <property type="protein sequence ID" value="ENSAATROPP015264"/>
    <property type="gene ID" value="ENSAATROPG014151"/>
</dbReference>
<dbReference type="GO" id="GO:0000723">
    <property type="term" value="P:telomere maintenance"/>
    <property type="evidence" value="ECO:0007669"/>
    <property type="project" value="InterPro"/>
</dbReference>
<dbReference type="SUPFAM" id="SSF52540">
    <property type="entry name" value="P-loop containing nucleoside triphosphate hydrolases"/>
    <property type="match status" value="1"/>
</dbReference>
<evidence type="ECO:0000313" key="4">
    <source>
        <dbReference type="EnsemblMetazoa" id="ENSAATROPP015264"/>
    </source>
</evidence>
<evidence type="ECO:0000259" key="3">
    <source>
        <dbReference type="Pfam" id="PF14214"/>
    </source>
</evidence>
<comment type="cofactor">
    <cofactor evidence="1">
        <name>Mg(2+)</name>
        <dbReference type="ChEBI" id="CHEBI:18420"/>
    </cofactor>
</comment>
<name>A0AAG5DWR6_ANOAO</name>
<dbReference type="PANTHER" id="PTHR10492:SF57">
    <property type="entry name" value="ATP-DEPENDENT DNA HELICASE"/>
    <property type="match status" value="1"/>
</dbReference>
<dbReference type="InterPro" id="IPR027417">
    <property type="entry name" value="P-loop_NTPase"/>
</dbReference>
<dbReference type="InterPro" id="IPR010285">
    <property type="entry name" value="DNA_helicase_pif1-like_DEAD"/>
</dbReference>
<protein>
    <recommendedName>
        <fullName evidence="1">ATP-dependent DNA helicase</fullName>
        <ecNumber evidence="1">5.6.2.3</ecNumber>
    </recommendedName>
</protein>
<comment type="similarity">
    <text evidence="1">Belongs to the helicase family.</text>
</comment>
<dbReference type="InterPro" id="IPR025476">
    <property type="entry name" value="Helitron_helicase-like"/>
</dbReference>
<proteinExistence type="inferred from homology"/>
<organism evidence="4 5">
    <name type="scientific">Anopheles atroparvus</name>
    <name type="common">European mosquito</name>
    <dbReference type="NCBI Taxonomy" id="41427"/>
    <lineage>
        <taxon>Eukaryota</taxon>
        <taxon>Metazoa</taxon>
        <taxon>Ecdysozoa</taxon>
        <taxon>Arthropoda</taxon>
        <taxon>Hexapoda</taxon>
        <taxon>Insecta</taxon>
        <taxon>Pterygota</taxon>
        <taxon>Neoptera</taxon>
        <taxon>Endopterygota</taxon>
        <taxon>Diptera</taxon>
        <taxon>Nematocera</taxon>
        <taxon>Culicoidea</taxon>
        <taxon>Culicidae</taxon>
        <taxon>Anophelinae</taxon>
        <taxon>Anopheles</taxon>
    </lineage>
</organism>
<dbReference type="Pfam" id="PF05970">
    <property type="entry name" value="PIF1"/>
    <property type="match status" value="1"/>
</dbReference>
<keyword evidence="1" id="KW-0378">Hydrolase</keyword>
<dbReference type="AlphaFoldDB" id="A0AAG5DWR6"/>
<keyword evidence="1" id="KW-0234">DNA repair</keyword>
<evidence type="ECO:0000256" key="1">
    <source>
        <dbReference type="RuleBase" id="RU363044"/>
    </source>
</evidence>
<keyword evidence="1" id="KW-0227">DNA damage</keyword>
<dbReference type="GO" id="GO:0043139">
    <property type="term" value="F:5'-3' DNA helicase activity"/>
    <property type="evidence" value="ECO:0007669"/>
    <property type="project" value="UniProtKB-EC"/>
</dbReference>
<keyword evidence="1" id="KW-0233">DNA recombination</keyword>
<dbReference type="EC" id="5.6.2.3" evidence="1"/>
<dbReference type="PANTHER" id="PTHR10492">
    <property type="match status" value="1"/>
</dbReference>
<keyword evidence="1" id="KW-0347">Helicase</keyword>
<keyword evidence="1" id="KW-0067">ATP-binding</keyword>